<evidence type="ECO:0000313" key="2">
    <source>
        <dbReference type="EMBL" id="ABP60942.1"/>
    </source>
</evidence>
<dbReference type="PROSITE" id="PS51186">
    <property type="entry name" value="GNAT"/>
    <property type="match status" value="1"/>
</dbReference>
<dbReference type="InterPro" id="IPR016181">
    <property type="entry name" value="Acyl_CoA_acyltransferase"/>
</dbReference>
<dbReference type="RefSeq" id="WP_012017656.1">
    <property type="nucleotide sequence ID" value="NC_009436.1"/>
</dbReference>
<accession>A0A9J9KXF6</accession>
<proteinExistence type="predicted"/>
<dbReference type="Pfam" id="PF00583">
    <property type="entry name" value="Acetyltransf_1"/>
    <property type="match status" value="1"/>
</dbReference>
<dbReference type="InterPro" id="IPR000182">
    <property type="entry name" value="GNAT_dom"/>
</dbReference>
<sequence>MSADNTVSLRSAAQHRHIVENLFRYYVYDLAEYGKWPCGSDGQYGYNASLLDPHWEREDHWPFLIYHGDELAGFCLLRRYPHNVERYDIDQFFILRKFKGMGVGKEAFRHAVQRRPGLWQTRVMLENTAALQFWRSAVGSVSQGNFDEHILLDDDLEMHFILYEVH</sequence>
<dbReference type="GO" id="GO:0016747">
    <property type="term" value="F:acyltransferase activity, transferring groups other than amino-acyl groups"/>
    <property type="evidence" value="ECO:0007669"/>
    <property type="project" value="InterPro"/>
</dbReference>
<dbReference type="EMBL" id="CP000653">
    <property type="protein sequence ID" value="ABP60942.1"/>
    <property type="molecule type" value="Genomic_DNA"/>
</dbReference>
<protein>
    <submittedName>
        <fullName evidence="2">GCN5-related N-acetyltransferase</fullName>
    </submittedName>
</protein>
<gene>
    <name evidence="2" type="ordered locus">Ent638_2273</name>
</gene>
<dbReference type="KEGG" id="ent:Ent638_2273"/>
<name>A0A9J9KXF6_ENT38</name>
<keyword evidence="3" id="KW-1185">Reference proteome</keyword>
<feature type="domain" description="N-acetyltransferase" evidence="1">
    <location>
        <begin position="20"/>
        <end position="163"/>
    </location>
</feature>
<dbReference type="AlphaFoldDB" id="A0A9J9KXF6"/>
<evidence type="ECO:0000259" key="1">
    <source>
        <dbReference type="PROSITE" id="PS51186"/>
    </source>
</evidence>
<organism evidence="2 3">
    <name type="scientific">Enterobacter sp. (strain 638)</name>
    <dbReference type="NCBI Taxonomy" id="399742"/>
    <lineage>
        <taxon>Bacteria</taxon>
        <taxon>Pseudomonadati</taxon>
        <taxon>Pseudomonadota</taxon>
        <taxon>Gammaproteobacteria</taxon>
        <taxon>Enterobacterales</taxon>
        <taxon>Enterobacteriaceae</taxon>
        <taxon>Enterobacter</taxon>
    </lineage>
</organism>
<reference evidence="3" key="1">
    <citation type="journal article" date="2010" name="PLoS Genet.">
        <title>Genome sequence of the plant growth promoting endophytic bacterium Enterobacter sp. 638.</title>
        <authorList>
            <person name="Taghavi S."/>
            <person name="van der Lelie D."/>
            <person name="Hoffman A."/>
            <person name="Zhang Y.B."/>
            <person name="Walla M.D."/>
            <person name="Vangronsveld J."/>
            <person name="Newman L."/>
            <person name="Monchy S."/>
        </authorList>
    </citation>
    <scope>NUCLEOTIDE SEQUENCE [LARGE SCALE GENOMIC DNA]</scope>
    <source>
        <strain evidence="3">638</strain>
    </source>
</reference>
<dbReference type="Proteomes" id="UP000000230">
    <property type="component" value="Chromosome"/>
</dbReference>
<dbReference type="Gene3D" id="3.40.630.30">
    <property type="match status" value="1"/>
</dbReference>
<dbReference type="OrthoDB" id="5522469at2"/>
<dbReference type="SUPFAM" id="SSF55729">
    <property type="entry name" value="Acyl-CoA N-acyltransferases (Nat)"/>
    <property type="match status" value="1"/>
</dbReference>
<evidence type="ECO:0000313" key="3">
    <source>
        <dbReference type="Proteomes" id="UP000000230"/>
    </source>
</evidence>
<dbReference type="CDD" id="cd04301">
    <property type="entry name" value="NAT_SF"/>
    <property type="match status" value="1"/>
</dbReference>